<dbReference type="InterPro" id="IPR008979">
    <property type="entry name" value="Galactose-bd-like_sf"/>
</dbReference>
<dbReference type="Gene3D" id="2.60.120.380">
    <property type="match status" value="1"/>
</dbReference>
<name>A0A545UIX4_9GAMM</name>
<keyword evidence="3 8" id="KW-0645">Protease</keyword>
<dbReference type="SUPFAM" id="SSF49785">
    <property type="entry name" value="Galactose-binding domain-like"/>
    <property type="match status" value="1"/>
</dbReference>
<feature type="active site" description="Charge relay system" evidence="7 8">
    <location>
        <position position="501"/>
    </location>
</feature>
<dbReference type="InterPro" id="IPR050131">
    <property type="entry name" value="Peptidase_S8_subtilisin-like"/>
</dbReference>
<feature type="signal peptide" evidence="9">
    <location>
        <begin position="1"/>
        <end position="27"/>
    </location>
</feature>
<feature type="active site" description="Charge relay system" evidence="7 8">
    <location>
        <position position="219"/>
    </location>
</feature>
<evidence type="ECO:0000313" key="11">
    <source>
        <dbReference type="EMBL" id="TQV89409.1"/>
    </source>
</evidence>
<accession>A0A545UIX4</accession>
<dbReference type="GO" id="GO:0005615">
    <property type="term" value="C:extracellular space"/>
    <property type="evidence" value="ECO:0007669"/>
    <property type="project" value="TreeGrafter"/>
</dbReference>
<protein>
    <submittedName>
        <fullName evidence="11">S8 family serine peptidase</fullName>
    </submittedName>
</protein>
<keyword evidence="2" id="KW-0134">Cell wall</keyword>
<evidence type="ECO:0000256" key="8">
    <source>
        <dbReference type="PROSITE-ProRule" id="PRU01240"/>
    </source>
</evidence>
<dbReference type="PANTHER" id="PTHR43806:SF11">
    <property type="entry name" value="CEREVISIN-RELATED"/>
    <property type="match status" value="1"/>
</dbReference>
<dbReference type="PROSITE" id="PS00137">
    <property type="entry name" value="SUBTILASE_HIS"/>
    <property type="match status" value="1"/>
</dbReference>
<dbReference type="InterPro" id="IPR022398">
    <property type="entry name" value="Peptidase_S8_His-AS"/>
</dbReference>
<dbReference type="PROSITE" id="PS51829">
    <property type="entry name" value="P_HOMO_B"/>
    <property type="match status" value="1"/>
</dbReference>
<evidence type="ECO:0000313" key="12">
    <source>
        <dbReference type="Proteomes" id="UP000315439"/>
    </source>
</evidence>
<feature type="chain" id="PRO_5021745689" evidence="9">
    <location>
        <begin position="28"/>
        <end position="805"/>
    </location>
</feature>
<dbReference type="SUPFAM" id="SSF52743">
    <property type="entry name" value="Subtilisin-like"/>
    <property type="match status" value="1"/>
</dbReference>
<evidence type="ECO:0000256" key="7">
    <source>
        <dbReference type="PIRSR" id="PIRSR615500-1"/>
    </source>
</evidence>
<dbReference type="InterPro" id="IPR015500">
    <property type="entry name" value="Peptidase_S8_subtilisin-rel"/>
</dbReference>
<dbReference type="InterPro" id="IPR036852">
    <property type="entry name" value="Peptidase_S8/S53_dom_sf"/>
</dbReference>
<dbReference type="Pfam" id="PF01483">
    <property type="entry name" value="P_proprotein"/>
    <property type="match status" value="1"/>
</dbReference>
<dbReference type="GO" id="GO:0046872">
    <property type="term" value="F:metal ion binding"/>
    <property type="evidence" value="ECO:0007669"/>
    <property type="project" value="UniProtKB-KW"/>
</dbReference>
<keyword evidence="4" id="KW-0479">Metal-binding</keyword>
<sequence>MKYPLKKAAIAVTTSMLGIAISTSANAIGTEQLSVYMDPESGLGGQNAITNQQVDGATKRYILKYKKTSANTLTKGSGQQMFNGNAARSRLLNHGANVKFELPRQHAVVAELTQQQLTEIAKDPDFLSFEVDQPRRLMAEYSDDAGDPTLTQLTPYSIYQSQANQLTLQPGMKVCVIDSGLAGKKGVAGDKNNDFDWSVITGSDDPEGTGDWDADGGPHGTHVAGTVGAVDNDFGVVGMAPGVPMHIVKVFKNGWAYSSDLAHAAGECIDAGANIITMSLGGGASNATEENAFKTFTENGGLVLAAAGNDGNTDRSFPAGYKSIMMVGGNDADNNIYTSSQHPNCTIDGETDDGYCVEVTAGGVDVLSTYPAGGTTVASLLIDGDGAVAAAMDNKGEVSGSTFFMGTAESTNSAANGKICVIDRGNITFHDKVKNCQDSGGVGAVIINNEAGVLRGTLGDSNATSIPAVGAALENRAAIIAATNLNISIKSGDYGYMSGTSMATPGVAGVAALVWSNHPSCTGTQIRNALKATAFDAGDAGKDDKFGYGIVKAKDASDYITANGCDGTGNGGGGNNDSVLTNRVSVTASGAKGSETRFTLEVPAGATDLKFAITGTGGNSSGDADLYVKFGSAPTTAIGDYDCRPWVGGNEETCLVSNAQEGTYHVMLHGYGDFANVSLTGSYTEGGSGGGAASFENANNFFIPDSNSTGITSSIVSTRSGASNTVTVDVDIIHTYIGDLTVDLIHPDGTVYNLHNRTDGSADNIIRRYSVDVGSKDSAGTWKLRARDSVSSDTGYIDRWKISFQ</sequence>
<dbReference type="InterPro" id="IPR000209">
    <property type="entry name" value="Peptidase_S8/S53_dom"/>
</dbReference>
<comment type="caution">
    <text evidence="11">The sequence shown here is derived from an EMBL/GenBank/DDBJ whole genome shotgun (WGS) entry which is preliminary data.</text>
</comment>
<evidence type="ECO:0000256" key="6">
    <source>
        <dbReference type="ARBA" id="ARBA00022825"/>
    </source>
</evidence>
<dbReference type="PRINTS" id="PR00723">
    <property type="entry name" value="SUBTILISIN"/>
</dbReference>
<dbReference type="Proteomes" id="UP000315439">
    <property type="component" value="Unassembled WGS sequence"/>
</dbReference>
<dbReference type="CDD" id="cd07477">
    <property type="entry name" value="Peptidases_S8_Subtilisin_subset"/>
    <property type="match status" value="1"/>
</dbReference>
<dbReference type="GO" id="GO:0004252">
    <property type="term" value="F:serine-type endopeptidase activity"/>
    <property type="evidence" value="ECO:0007669"/>
    <property type="project" value="UniProtKB-UniRule"/>
</dbReference>
<dbReference type="PROSITE" id="PS00138">
    <property type="entry name" value="SUBTILASE_SER"/>
    <property type="match status" value="1"/>
</dbReference>
<evidence type="ECO:0000256" key="3">
    <source>
        <dbReference type="ARBA" id="ARBA00022670"/>
    </source>
</evidence>
<reference evidence="11 12" key="1">
    <citation type="submission" date="2019-07" db="EMBL/GenBank/DDBJ databases">
        <title>Draft genome for Aliikangiella sp. M105.</title>
        <authorList>
            <person name="Wang G."/>
        </authorList>
    </citation>
    <scope>NUCLEOTIDE SEQUENCE [LARGE SCALE GENOMIC DNA]</scope>
    <source>
        <strain evidence="11 12">M105</strain>
    </source>
</reference>
<dbReference type="Gene3D" id="3.40.50.200">
    <property type="entry name" value="Peptidase S8/S53 domain"/>
    <property type="match status" value="1"/>
</dbReference>
<dbReference type="InterPro" id="IPR007280">
    <property type="entry name" value="Peptidase_C_arc/bac"/>
</dbReference>
<dbReference type="Gene3D" id="2.60.120.260">
    <property type="entry name" value="Galactose-binding domain-like"/>
    <property type="match status" value="1"/>
</dbReference>
<evidence type="ECO:0000256" key="9">
    <source>
        <dbReference type="SAM" id="SignalP"/>
    </source>
</evidence>
<dbReference type="InterPro" id="IPR002884">
    <property type="entry name" value="P_dom"/>
</dbReference>
<feature type="domain" description="P/Homo B" evidence="10">
    <location>
        <begin position="688"/>
        <end position="805"/>
    </location>
</feature>
<keyword evidence="6 8" id="KW-0720">Serine protease</keyword>
<keyword evidence="12" id="KW-1185">Reference proteome</keyword>
<dbReference type="InterPro" id="IPR003137">
    <property type="entry name" value="PA_domain"/>
</dbReference>
<evidence type="ECO:0000259" key="10">
    <source>
        <dbReference type="PROSITE" id="PS51829"/>
    </source>
</evidence>
<keyword evidence="2" id="KW-0964">Secreted</keyword>
<comment type="similarity">
    <text evidence="1 8">Belongs to the peptidase S8 family.</text>
</comment>
<dbReference type="AlphaFoldDB" id="A0A545UIX4"/>
<dbReference type="Pfam" id="PF02225">
    <property type="entry name" value="PA"/>
    <property type="match status" value="1"/>
</dbReference>
<evidence type="ECO:0000256" key="2">
    <source>
        <dbReference type="ARBA" id="ARBA00022512"/>
    </source>
</evidence>
<dbReference type="Gene3D" id="3.50.30.30">
    <property type="match status" value="1"/>
</dbReference>
<dbReference type="InterPro" id="IPR023828">
    <property type="entry name" value="Peptidase_S8_Ser-AS"/>
</dbReference>
<dbReference type="OrthoDB" id="9790784at2"/>
<dbReference type="Pfam" id="PF04151">
    <property type="entry name" value="PPC"/>
    <property type="match status" value="1"/>
</dbReference>
<feature type="active site" description="Charge relay system" evidence="7 8">
    <location>
        <position position="178"/>
    </location>
</feature>
<dbReference type="PANTHER" id="PTHR43806">
    <property type="entry name" value="PEPTIDASE S8"/>
    <property type="match status" value="1"/>
</dbReference>
<evidence type="ECO:0000256" key="5">
    <source>
        <dbReference type="ARBA" id="ARBA00022801"/>
    </source>
</evidence>
<dbReference type="InterPro" id="IPR034202">
    <property type="entry name" value="Subtilisin_Carlsberg-like"/>
</dbReference>
<organism evidence="11 12">
    <name type="scientific">Aliikangiella coralliicola</name>
    <dbReference type="NCBI Taxonomy" id="2592383"/>
    <lineage>
        <taxon>Bacteria</taxon>
        <taxon>Pseudomonadati</taxon>
        <taxon>Pseudomonadota</taxon>
        <taxon>Gammaproteobacteria</taxon>
        <taxon>Oceanospirillales</taxon>
        <taxon>Pleioneaceae</taxon>
        <taxon>Aliikangiella</taxon>
    </lineage>
</organism>
<evidence type="ECO:0000256" key="4">
    <source>
        <dbReference type="ARBA" id="ARBA00022723"/>
    </source>
</evidence>
<dbReference type="Pfam" id="PF00082">
    <property type="entry name" value="Peptidase_S8"/>
    <property type="match status" value="2"/>
</dbReference>
<keyword evidence="5 8" id="KW-0378">Hydrolase</keyword>
<evidence type="ECO:0000256" key="1">
    <source>
        <dbReference type="ARBA" id="ARBA00011073"/>
    </source>
</evidence>
<dbReference type="GO" id="GO:0006508">
    <property type="term" value="P:proteolysis"/>
    <property type="evidence" value="ECO:0007669"/>
    <property type="project" value="UniProtKB-KW"/>
</dbReference>
<dbReference type="PROSITE" id="PS51892">
    <property type="entry name" value="SUBTILASE"/>
    <property type="match status" value="1"/>
</dbReference>
<proteinExistence type="inferred from homology"/>
<keyword evidence="9" id="KW-0732">Signal</keyword>
<gene>
    <name evidence="11" type="ORF">FLL46_00570</name>
</gene>
<dbReference type="RefSeq" id="WP_142891473.1">
    <property type="nucleotide sequence ID" value="NZ_ML660160.1"/>
</dbReference>
<dbReference type="EMBL" id="VIKS01000001">
    <property type="protein sequence ID" value="TQV89409.1"/>
    <property type="molecule type" value="Genomic_DNA"/>
</dbReference>